<dbReference type="RefSeq" id="XP_012685506.2">
    <property type="nucleotide sequence ID" value="XM_012830052.3"/>
</dbReference>
<dbReference type="InterPro" id="IPR014756">
    <property type="entry name" value="Ig_E-set"/>
</dbReference>
<name>A0A6P3W1D3_CLUHA</name>
<organism evidence="8 9">
    <name type="scientific">Clupea harengus</name>
    <name type="common">Atlantic herring</name>
    <dbReference type="NCBI Taxonomy" id="7950"/>
    <lineage>
        <taxon>Eukaryota</taxon>
        <taxon>Metazoa</taxon>
        <taxon>Chordata</taxon>
        <taxon>Craniata</taxon>
        <taxon>Vertebrata</taxon>
        <taxon>Euteleostomi</taxon>
        <taxon>Actinopterygii</taxon>
        <taxon>Neopterygii</taxon>
        <taxon>Teleostei</taxon>
        <taxon>Clupei</taxon>
        <taxon>Clupeiformes</taxon>
        <taxon>Clupeoidei</taxon>
        <taxon>Clupeidae</taxon>
        <taxon>Clupea</taxon>
    </lineage>
</organism>
<sequence>MSGIKLPTDASVAETGHSTVTSRERKPTGGVLKRLRSRRSQVDSRPVTEDELREQGRNITSEEVLGLRAATRDYLCKPEDNIYNIDFTRFKIRDLDTGTVLFEIAKPPHAVEDEEDREADSCAGRYVRYQFTPTFLKLKTVGATVEFTVGPQPLNSFRMIERHYFQEHLLKSFDFDFGFCIPNSRNTCEHIYEFPQLSDGMIRQMVDHPYETRSDSFYFVDNILVMHNKADYAYNGGQ</sequence>
<evidence type="ECO:0000256" key="1">
    <source>
        <dbReference type="ARBA" id="ARBA00008102"/>
    </source>
</evidence>
<keyword evidence="2" id="KW-0813">Transport</keyword>
<dbReference type="GO" id="GO:0042953">
    <property type="term" value="P:lipoprotein transport"/>
    <property type="evidence" value="ECO:0007669"/>
    <property type="project" value="TreeGrafter"/>
</dbReference>
<dbReference type="PANTHER" id="PTHR12951">
    <property type="entry name" value="RETINAL PROTEIN 4"/>
    <property type="match status" value="1"/>
</dbReference>
<dbReference type="FunFam" id="2.70.50.40:FF:000001">
    <property type="entry name" value="protein unc-119 homolog A"/>
    <property type="match status" value="1"/>
</dbReference>
<dbReference type="GO" id="GO:0060271">
    <property type="term" value="P:cilium assembly"/>
    <property type="evidence" value="ECO:0007669"/>
    <property type="project" value="TreeGrafter"/>
</dbReference>
<accession>A0A6P3W1D3</accession>
<evidence type="ECO:0000256" key="6">
    <source>
        <dbReference type="SAM" id="MobiDB-lite"/>
    </source>
</evidence>
<dbReference type="GO" id="GO:0005929">
    <property type="term" value="C:cilium"/>
    <property type="evidence" value="ECO:0007669"/>
    <property type="project" value="TreeGrafter"/>
</dbReference>
<evidence type="ECO:0000256" key="5">
    <source>
        <dbReference type="ARBA" id="ARBA00023121"/>
    </source>
</evidence>
<keyword evidence="4" id="KW-0653">Protein transport</keyword>
<evidence type="ECO:0000259" key="7">
    <source>
        <dbReference type="Pfam" id="PF05351"/>
    </source>
</evidence>
<dbReference type="InterPro" id="IPR008015">
    <property type="entry name" value="PDED_dom"/>
</dbReference>
<dbReference type="Gene3D" id="2.70.50.40">
    <property type="entry name" value="GMP phosphodiesterase, delta subunit"/>
    <property type="match status" value="1"/>
</dbReference>
<dbReference type="Pfam" id="PF05351">
    <property type="entry name" value="GMP_PDE_delta"/>
    <property type="match status" value="1"/>
</dbReference>
<dbReference type="AlphaFoldDB" id="A0A6P3W1D3"/>
<dbReference type="GO" id="GO:0008289">
    <property type="term" value="F:lipid binding"/>
    <property type="evidence" value="ECO:0007669"/>
    <property type="project" value="UniProtKB-KW"/>
</dbReference>
<protein>
    <submittedName>
        <fullName evidence="9">Protein unc-119 homolog B-like</fullName>
    </submittedName>
</protein>
<feature type="compositionally biased region" description="Basic and acidic residues" evidence="6">
    <location>
        <begin position="40"/>
        <end position="53"/>
    </location>
</feature>
<dbReference type="GO" id="GO:0007399">
    <property type="term" value="P:nervous system development"/>
    <property type="evidence" value="ECO:0007669"/>
    <property type="project" value="TreeGrafter"/>
</dbReference>
<comment type="similarity">
    <text evidence="1">Belongs to the PDE6D/unc-119 family.</text>
</comment>
<gene>
    <name evidence="9" type="primary">LOC105902464</name>
</gene>
<evidence type="ECO:0000256" key="4">
    <source>
        <dbReference type="ARBA" id="ARBA00022927"/>
    </source>
</evidence>
<reference evidence="9" key="1">
    <citation type="submission" date="2025-08" db="UniProtKB">
        <authorList>
            <consortium name="RefSeq"/>
        </authorList>
    </citation>
    <scope>IDENTIFICATION</scope>
</reference>
<evidence type="ECO:0000313" key="8">
    <source>
        <dbReference type="Proteomes" id="UP000515152"/>
    </source>
</evidence>
<evidence type="ECO:0000313" key="9">
    <source>
        <dbReference type="RefSeq" id="XP_012685506.2"/>
    </source>
</evidence>
<feature type="domain" description="GMP phosphodiesterase delta subunit" evidence="7">
    <location>
        <begin position="79"/>
        <end position="234"/>
    </location>
</feature>
<dbReference type="SUPFAM" id="SSF81296">
    <property type="entry name" value="E set domains"/>
    <property type="match status" value="1"/>
</dbReference>
<keyword evidence="8" id="KW-1185">Reference proteome</keyword>
<evidence type="ECO:0000256" key="2">
    <source>
        <dbReference type="ARBA" id="ARBA00022448"/>
    </source>
</evidence>
<evidence type="ECO:0000256" key="3">
    <source>
        <dbReference type="ARBA" id="ARBA00022794"/>
    </source>
</evidence>
<proteinExistence type="inferred from homology"/>
<dbReference type="Proteomes" id="UP000515152">
    <property type="component" value="Chromosome 12"/>
</dbReference>
<dbReference type="KEGG" id="char:105902464"/>
<dbReference type="InterPro" id="IPR051519">
    <property type="entry name" value="PDE6D_unc-119_myristoyl-bd"/>
</dbReference>
<dbReference type="PANTHER" id="PTHR12951:SF3">
    <property type="entry name" value="PROTEIN UNC-119 HOMOLOG B"/>
    <property type="match status" value="1"/>
</dbReference>
<dbReference type="GeneID" id="105902464"/>
<feature type="region of interest" description="Disordered" evidence="6">
    <location>
        <begin position="1"/>
        <end position="53"/>
    </location>
</feature>
<dbReference type="OrthoDB" id="10248777at2759"/>
<dbReference type="InterPro" id="IPR037036">
    <property type="entry name" value="PDED_dom_sf"/>
</dbReference>
<keyword evidence="5" id="KW-0446">Lipid-binding</keyword>
<keyword evidence="3" id="KW-0970">Cilium biogenesis/degradation</keyword>